<proteinExistence type="predicted"/>
<dbReference type="PANTHER" id="PTHR35991">
    <property type="entry name" value="CA-RESPONSIVE PROTEIN"/>
    <property type="match status" value="1"/>
</dbReference>
<sequence length="93" mass="10955">MGEVRNRRMERIYPFSSFASSTQRRIKLQYDEIVESNKAKTLTVAQVFLLSLELLAFRHSFVQVGQFINCLVDARNELQRKYAKKSQAEIIIW</sequence>
<gene>
    <name evidence="1" type="ORF">B296_00035376</name>
</gene>
<dbReference type="EMBL" id="AMZH03016704">
    <property type="protein sequence ID" value="RRT44084.1"/>
    <property type="molecule type" value="Genomic_DNA"/>
</dbReference>
<dbReference type="Proteomes" id="UP000287651">
    <property type="component" value="Unassembled WGS sequence"/>
</dbReference>
<dbReference type="PANTHER" id="PTHR35991:SF1">
    <property type="entry name" value="CA-RESPONSIVE PROTEIN"/>
    <property type="match status" value="1"/>
</dbReference>
<evidence type="ECO:0000313" key="1">
    <source>
        <dbReference type="EMBL" id="RRT44084.1"/>
    </source>
</evidence>
<organism evidence="1 2">
    <name type="scientific">Ensete ventricosum</name>
    <name type="common">Abyssinian banana</name>
    <name type="synonym">Musa ensete</name>
    <dbReference type="NCBI Taxonomy" id="4639"/>
    <lineage>
        <taxon>Eukaryota</taxon>
        <taxon>Viridiplantae</taxon>
        <taxon>Streptophyta</taxon>
        <taxon>Embryophyta</taxon>
        <taxon>Tracheophyta</taxon>
        <taxon>Spermatophyta</taxon>
        <taxon>Magnoliopsida</taxon>
        <taxon>Liliopsida</taxon>
        <taxon>Zingiberales</taxon>
        <taxon>Musaceae</taxon>
        <taxon>Ensete</taxon>
    </lineage>
</organism>
<evidence type="ECO:0000313" key="2">
    <source>
        <dbReference type="Proteomes" id="UP000287651"/>
    </source>
</evidence>
<comment type="caution">
    <text evidence="1">The sequence shown here is derived from an EMBL/GenBank/DDBJ whole genome shotgun (WGS) entry which is preliminary data.</text>
</comment>
<feature type="non-terminal residue" evidence="1">
    <location>
        <position position="93"/>
    </location>
</feature>
<dbReference type="AlphaFoldDB" id="A0A426XX99"/>
<name>A0A426XX99_ENSVE</name>
<reference evidence="1 2" key="1">
    <citation type="journal article" date="2014" name="Agronomy (Basel)">
        <title>A Draft Genome Sequence for Ensete ventricosum, the Drought-Tolerant Tree Against Hunger.</title>
        <authorList>
            <person name="Harrison J."/>
            <person name="Moore K.A."/>
            <person name="Paszkiewicz K."/>
            <person name="Jones T."/>
            <person name="Grant M."/>
            <person name="Ambacheew D."/>
            <person name="Muzemil S."/>
            <person name="Studholme D.J."/>
        </authorList>
    </citation>
    <scope>NUCLEOTIDE SEQUENCE [LARGE SCALE GENOMIC DNA]</scope>
</reference>
<accession>A0A426XX99</accession>
<protein>
    <submittedName>
        <fullName evidence="1">Uncharacterized protein</fullName>
    </submittedName>
</protein>